<name>A0A1E7YMR2_9PROT</name>
<evidence type="ECO:0000259" key="1">
    <source>
        <dbReference type="Pfam" id="PF13649"/>
    </source>
</evidence>
<reference evidence="2 3" key="1">
    <citation type="submission" date="2016-06" db="EMBL/GenBank/DDBJ databases">
        <title>Gene turnover analysis identifies the evolutionary adaptation of the extremophile Acidithiobacillus caldus.</title>
        <authorList>
            <person name="Zhang X."/>
        </authorList>
    </citation>
    <scope>NUCLEOTIDE SEQUENCE [LARGE SCALE GENOMIC DNA]</scope>
    <source>
        <strain evidence="2 3">DX</strain>
    </source>
</reference>
<dbReference type="PROSITE" id="PS00092">
    <property type="entry name" value="N6_MTASE"/>
    <property type="match status" value="1"/>
</dbReference>
<accession>A0A1E7YMR2</accession>
<dbReference type="SUPFAM" id="SSF53335">
    <property type="entry name" value="S-adenosyl-L-methionine-dependent methyltransferases"/>
    <property type="match status" value="1"/>
</dbReference>
<organism evidence="2 3">
    <name type="scientific">Acidithiobacillus caldus</name>
    <dbReference type="NCBI Taxonomy" id="33059"/>
    <lineage>
        <taxon>Bacteria</taxon>
        <taxon>Pseudomonadati</taxon>
        <taxon>Pseudomonadota</taxon>
        <taxon>Acidithiobacillia</taxon>
        <taxon>Acidithiobacillales</taxon>
        <taxon>Acidithiobacillaceae</taxon>
        <taxon>Acidithiobacillus</taxon>
    </lineage>
</organism>
<feature type="domain" description="Methyltransferase" evidence="1">
    <location>
        <begin position="106"/>
        <end position="199"/>
    </location>
</feature>
<evidence type="ECO:0000313" key="2">
    <source>
        <dbReference type="EMBL" id="OFC35371.1"/>
    </source>
</evidence>
<dbReference type="Gene3D" id="3.40.50.150">
    <property type="entry name" value="Vaccinia Virus protein VP39"/>
    <property type="match status" value="1"/>
</dbReference>
<dbReference type="Proteomes" id="UP000175616">
    <property type="component" value="Unassembled WGS sequence"/>
</dbReference>
<dbReference type="GO" id="GO:0032259">
    <property type="term" value="P:methylation"/>
    <property type="evidence" value="ECO:0007669"/>
    <property type="project" value="InterPro"/>
</dbReference>
<dbReference type="GO" id="GO:0008168">
    <property type="term" value="F:methyltransferase activity"/>
    <property type="evidence" value="ECO:0007669"/>
    <property type="project" value="InterPro"/>
</dbReference>
<dbReference type="EMBL" id="LZYE01000198">
    <property type="protein sequence ID" value="OFC35371.1"/>
    <property type="molecule type" value="Genomic_DNA"/>
</dbReference>
<proteinExistence type="predicted"/>
<comment type="caution">
    <text evidence="2">The sequence shown here is derived from an EMBL/GenBank/DDBJ whole genome shotgun (WGS) entry which is preliminary data.</text>
</comment>
<dbReference type="InterPro" id="IPR029063">
    <property type="entry name" value="SAM-dependent_MTases_sf"/>
</dbReference>
<dbReference type="GO" id="GO:0003676">
    <property type="term" value="F:nucleic acid binding"/>
    <property type="evidence" value="ECO:0007669"/>
    <property type="project" value="InterPro"/>
</dbReference>
<dbReference type="Pfam" id="PF13649">
    <property type="entry name" value="Methyltransf_25"/>
    <property type="match status" value="1"/>
</dbReference>
<gene>
    <name evidence="2" type="ORF">BAE27_07505</name>
</gene>
<evidence type="ECO:0000313" key="3">
    <source>
        <dbReference type="Proteomes" id="UP000175616"/>
    </source>
</evidence>
<dbReference type="InterPro" id="IPR041698">
    <property type="entry name" value="Methyltransf_25"/>
</dbReference>
<dbReference type="CDD" id="cd02440">
    <property type="entry name" value="AdoMet_MTases"/>
    <property type="match status" value="1"/>
</dbReference>
<protein>
    <recommendedName>
        <fullName evidence="1">Methyltransferase domain-containing protein</fullName>
    </recommendedName>
</protein>
<dbReference type="PRINTS" id="PR00507">
    <property type="entry name" value="N12N6MTFRASE"/>
</dbReference>
<sequence>MLPEVAQVLRQSSIDQEHVVLPPNLDRDLYLKVNKVLTLYGAKWNRRRQAHVLPNAEAYRELSTAIEVGAVERKQTIQQEIGFFQTPEILAERLCTALPSIFGIDILEPSAGHGRIAQAALNLGAGTVTCVEQYAPNAAHLRQRFAHRGDEVSVIEADFLSLQPEDLSTFDAVLANPPFQKGADIRHITHAMRFVRPGGTVVAIMSAGVQHNHNRAATDFREMVRARGGHWEALPEGSFKESGTSVSTIMVTIPIN</sequence>
<dbReference type="InterPro" id="IPR002052">
    <property type="entry name" value="DNA_methylase_N6_adenine_CS"/>
</dbReference>
<dbReference type="AlphaFoldDB" id="A0A1E7YMR2"/>